<feature type="domain" description="HYR" evidence="3">
    <location>
        <begin position="887"/>
        <end position="967"/>
    </location>
</feature>
<dbReference type="InterPro" id="IPR007110">
    <property type="entry name" value="Ig-like_dom"/>
</dbReference>
<dbReference type="InterPro" id="IPR003410">
    <property type="entry name" value="HYR_dom"/>
</dbReference>
<proteinExistence type="predicted"/>
<dbReference type="EMBL" id="SDHW01000008">
    <property type="protein sequence ID" value="RXK57822.1"/>
    <property type="molecule type" value="Genomic_DNA"/>
</dbReference>
<dbReference type="RefSeq" id="WP_129132746.1">
    <property type="nucleotide sequence ID" value="NZ_SDHW01000008.1"/>
</dbReference>
<dbReference type="Pfam" id="PF02494">
    <property type="entry name" value="HYR"/>
    <property type="match status" value="1"/>
</dbReference>
<dbReference type="Pfam" id="PF18962">
    <property type="entry name" value="Por_Secre_tail"/>
    <property type="match status" value="1"/>
</dbReference>
<evidence type="ECO:0000313" key="7">
    <source>
        <dbReference type="Proteomes" id="UP000290204"/>
    </source>
</evidence>
<protein>
    <submittedName>
        <fullName evidence="6">HYR domain-containing protein</fullName>
    </submittedName>
</protein>
<evidence type="ECO:0000259" key="5">
    <source>
        <dbReference type="PROSITE" id="PS51841"/>
    </source>
</evidence>
<feature type="transmembrane region" description="Helical" evidence="2">
    <location>
        <begin position="30"/>
        <end position="49"/>
    </location>
</feature>
<reference evidence="6 7" key="1">
    <citation type="submission" date="2019-01" db="EMBL/GenBank/DDBJ databases">
        <title>Lacibacter sp. strain TTM-7.</title>
        <authorList>
            <person name="Chen W.-M."/>
        </authorList>
    </citation>
    <scope>NUCLEOTIDE SEQUENCE [LARGE SCALE GENOMIC DNA]</scope>
    <source>
        <strain evidence="6 7">TTM-7</strain>
    </source>
</reference>
<feature type="domain" description="Ig-like" evidence="4">
    <location>
        <begin position="150"/>
        <end position="244"/>
    </location>
</feature>
<evidence type="ECO:0000256" key="1">
    <source>
        <dbReference type="ARBA" id="ARBA00022737"/>
    </source>
</evidence>
<keyword evidence="2" id="KW-0472">Membrane</keyword>
<dbReference type="InterPro" id="IPR013783">
    <property type="entry name" value="Ig-like_fold"/>
</dbReference>
<keyword evidence="2" id="KW-1133">Transmembrane helix</keyword>
<organism evidence="6 7">
    <name type="scientific">Lacibacter luteus</name>
    <dbReference type="NCBI Taxonomy" id="2508719"/>
    <lineage>
        <taxon>Bacteria</taxon>
        <taxon>Pseudomonadati</taxon>
        <taxon>Bacteroidota</taxon>
        <taxon>Chitinophagia</taxon>
        <taxon>Chitinophagales</taxon>
        <taxon>Chitinophagaceae</taxon>
        <taxon>Lacibacter</taxon>
    </lineage>
</organism>
<dbReference type="PROSITE" id="PS50825">
    <property type="entry name" value="HYR"/>
    <property type="match status" value="2"/>
</dbReference>
<evidence type="ECO:0000256" key="2">
    <source>
        <dbReference type="SAM" id="Phobius"/>
    </source>
</evidence>
<sequence length="3128" mass="322207">MLQLLRLSVNQHALNALLTPFYFLIQSKKLLLRFAMLVISVGMMSGVVGQATVISDKPDYAPRSNAVFTGAGFQAFEQVQLKVKNLNSPCNTVTADSSYLPWTVVADANGAFVTNWTVCDCPGDSLRLKATGITSGLIAYAYFTDGVIYPSGISVPANSDQNLCLNSTASPITATMTTCELGGGASSYINITYTWYYNTSNTNVISGSTVTVQTSSSLTSQTTTNSYTPLTTTTGTRYYFCRVTFTPRAGSGGQCGQNNAPGYPFTTNPVAINVNTIDYANLQFPSNANFCAGGDFTAYGQVYEPGITEGGGQGSGVEVQFGYNTSNTNPETWTNWSNATFNTQVGNNDEYTFTFSTSTPGTYYYTFRYKLSSCTSWQYGGYPNGFWNGTTQNSGVLTVNSNHTLLHNSGSLSQSICEGTAIAPIQYSFGGGATGVTVSGLPAGVSPSIVGNTVTLSGTPTVSFGTYNYTVTTTGNSCTTQSIGGTITVKSKLNVINLDPPLTPSICFGNSYTAYSEVYEPGVTEGSGPASPNIVAEFGYGTTNDVGSFTWATAAFNGPASLFSYDGYLYTFTPPAAGVYYYTFRYSFNGCDWQYTPQVGTLTVDVPHTLTLASGDNTQEVCEGTAITAIQYEFGGGATSVNVSGLPAGVSSSIAGNVLTISGTPTVQFGTFNYTVTTVGGSCPTQSLGGTIIVKSKLDYVNLQYPLTATVCLGQSLTAYGQVYEPGITPGSGSPSTNIIAEFGYGTTNNSASFTWVTASFNSSGSNGNNDEYQYSFTPTAAGNYYYTYRYSFNGCDWQYASEMGTLTVNEAPVITTVYSNISKNNDPGFCGAVVTYTAANASGSPAPNFTYSHPSGSLFPVGTTTVTVTATNSCGTDAKSFTVTVTDNEDPTITAPATVNVNADNGSCAATNVSLGTPATGDNCAVASVTNNAPASFPVGSTTVIWTVTDVHGRTATATQVVTVTDNQDPTITAPTAVSVNADNGSCTATNVALGSATTADNCGVASVINNAPASFPVGSTTVTWTVTDVHGRTATATQVVTVIDNQDPTITAPATVNVNADNGSCAATNVSLGTPATGDNCAVASVTNNASASFPVGSTTVTWTVTDVNGRTATATQVVTVTDNQNPVISNTPSNISVYTGAGSTTCNKIVTWTAPTPSDNCAISTFTSSHTSGTTFAVGTTTVTYTATDVNGNSVTSSFTVTVIDNTNPVVNVQNITLNLTAAGTGTITAAQINNGSTDNCGIASVVLNKTNFTCADLGSQTVTLTVTDIHGNSASANATVLVKDITPPTVLTKNITVNLDAAGNASITAAQVDNGSSDVCGPVTLSVSPDAFNCSNVSLPAPTELFITEYIEGSSNNKAIEIYNGTGSSINLGTGGYAIRVYFNGSTSFTSVSLTGTIAAGDVYVIANGSSNASILSQTDQTSSVMSFNGNDAVALVKGSTIIDVIGQIGTDPGTEWGTGSTSTADNTIRRKSSINKGDNNGSDAFNPATEWDGFVTDATGGLGTHTFTTGAVSVTLTVTDGSGNQSTGTAYVTVIDNIAPSLTPAANQNVNLGASCSIVVPDVRGTATDNCAGVTITQSPVAGSTISLTHDQTTNITVTATDASGNTTVKTVVLTAKDVTPPVLTPAANQNVNLNTSCSIVVPNVIGTATDNCTGVTIAQSPVAGTVIPLAHNQTYNITVTATDAAGLTDIKTVVLTAKDVTAPTVITKNITVQLDASGNASISPADVNNGSTDNCGTVNLVSVTPFTFNCNNTNQPSALELIISEYVEGGSPNNIKYLEIYNGTSSSVNLANYSLRVYSNGSNSVTASNTLSGTLAPGATIVYKNTSATGYSGAATSLGMMTFNGNDAVALFNNTTNQFVDIIGKIGNDPGAAWTGTGGYTTVDATLRRKSSVRNGITTNPLGIGANAFTTLTTEWDLFTTDDVSGLGNHFMNTGNKNTVTLTVNDGNGNQASGYAYVTVEDKIKPVITNNGDKTVNTDPGVCGATVTVSASATDNCSVGAVTGVRSDGLALTALYSVGTTTIKWNVTDINGNAAIEITQTIVVTDNEKPVITSNGNKTVNTDPGVCGATVTVSASASDNCSVGTPTGVRSDGLALTALYPVGTTTIKWNVTDVNGNAAIEVTQTVVVTDNEKPVITSNGNKIVNTDPGVCGATVAVSASATDNCTVGTPTGVRSDGKPLTDLFPVGTTTIKWNVTDVNGNAAIEVTQTVVVTDNEKPIITSNGDKTVNTDPGVCGATVAVSASATDNCTVGTPTGVRSDGLALTALYPVGTTTIKWNVTDVNGNAAIEVTQTIVVTDNEKPVITSNGNKTVNTDPGVCGATVAVSASATDNCTVGTPTGVRSDGLALTALYPVGTTTIKWNVTDVNGNAAIEVTQTVVVTDNEKPVITSNGDKTVNTDPGVCGATVAVSASATDNCTVGTPTGVRSDGLALTALYPVGTTTIKWNVTDVNGNAAIEVTQTVVVTDNEKPTAIAQNVTIYLNAAGTASTTAAAVNNSSSDNCGIATLSLSKTDFNCSNVGTNNVVLTVTDVNGNSSTANAVVTVVDNIAPTAICKNIAVYLDQSGTVSIANNALNNGSYDNCTIAGYSLSQTLFTAAGSYTVTMTVTDVNGNSSTCSATVTVDKRPVTLVYTGDYSEQYSDQQTLTAKLTDQMTGNSLSGKTISFTIGSQNVTAVTNASGIASVTLILTQNPDVSGYKVNTSFAGDATYSAGSDEDDFDIQDEDARAEYIGTQFQATSSATSGTATVQLQASILDITAVTGNSATDAYAGNITNARVKFVLYNGSTFTDISGWLTPALINSSDSKVGVVSYNWPVNINTADAAQYNVGIVIDEGYYIGEAPVNTITVVTVYKPLGDFVTGGGYIMPTQSGGTYASTPGLKMNFGLNVKYNKKGTNLQGGVNMIFRRNVGGVIRTYQIKSNSMTSLGTSGTSTPVVDRYAEFLSKANLTDVTNPLAPVALGGNLDLRVSMRDRGEPGNTDEIAVTLFNGGTLLFSSKWTGSNTQRMLLTGGNIVVRGDNYGTAPAIRMADPTPVITATDIFNVKVLGNPSLSSFRLQLQSSDKQQKITVKIVDVNGRIVEVKENLYAGQVIEVGSKYTQGTYFAEVMQGTNRKVVKLIKIARE</sequence>
<feature type="domain" description="LTD" evidence="5">
    <location>
        <begin position="1750"/>
        <end position="1897"/>
    </location>
</feature>
<keyword evidence="1" id="KW-0677">Repeat</keyword>
<dbReference type="Gene3D" id="2.60.40.10">
    <property type="entry name" value="Immunoglobulins"/>
    <property type="match status" value="3"/>
</dbReference>
<evidence type="ECO:0000313" key="6">
    <source>
        <dbReference type="EMBL" id="RXK57822.1"/>
    </source>
</evidence>
<comment type="caution">
    <text evidence="6">The sequence shown here is derived from an EMBL/GenBank/DDBJ whole genome shotgun (WGS) entry which is preliminary data.</text>
</comment>
<dbReference type="PROSITE" id="PS51841">
    <property type="entry name" value="LTD"/>
    <property type="match status" value="2"/>
</dbReference>
<dbReference type="InterPro" id="IPR001322">
    <property type="entry name" value="Lamin_tail_dom"/>
</dbReference>
<dbReference type="Proteomes" id="UP000290204">
    <property type="component" value="Unassembled WGS sequence"/>
</dbReference>
<dbReference type="PANTHER" id="PTHR24273">
    <property type="entry name" value="FI04643P-RELATED"/>
    <property type="match status" value="1"/>
</dbReference>
<accession>A0A4Q1CEC5</accession>
<keyword evidence="7" id="KW-1185">Reference proteome</keyword>
<name>A0A4Q1CEC5_9BACT</name>
<keyword evidence="2" id="KW-0812">Transmembrane</keyword>
<dbReference type="Pfam" id="PF00932">
    <property type="entry name" value="LTD"/>
    <property type="match status" value="2"/>
</dbReference>
<feature type="domain" description="HYR" evidence="3">
    <location>
        <begin position="1124"/>
        <end position="1208"/>
    </location>
</feature>
<evidence type="ECO:0000259" key="4">
    <source>
        <dbReference type="PROSITE" id="PS50835"/>
    </source>
</evidence>
<feature type="domain" description="LTD" evidence="5">
    <location>
        <begin position="1337"/>
        <end position="1454"/>
    </location>
</feature>
<evidence type="ECO:0000259" key="3">
    <source>
        <dbReference type="PROSITE" id="PS50825"/>
    </source>
</evidence>
<dbReference type="PANTHER" id="PTHR24273:SF32">
    <property type="entry name" value="HYALIN"/>
    <property type="match status" value="1"/>
</dbReference>
<gene>
    <name evidence="6" type="ORF">ESA94_20090</name>
</gene>
<dbReference type="InterPro" id="IPR026444">
    <property type="entry name" value="Secre_tail"/>
</dbReference>
<dbReference type="OrthoDB" id="599464at2"/>
<dbReference type="PROSITE" id="PS50835">
    <property type="entry name" value="IG_LIKE"/>
    <property type="match status" value="1"/>
</dbReference>